<evidence type="ECO:0000313" key="1">
    <source>
        <dbReference type="EMBL" id="MXV21752.1"/>
    </source>
</evidence>
<proteinExistence type="predicted"/>
<reference evidence="1 2" key="1">
    <citation type="submission" date="2019-11" db="EMBL/GenBank/DDBJ databases">
        <title>Genome sequence of Deinococcus xianganensis Y35, AI-2 producing algicidal bacterium, isolated from lake water.</title>
        <authorList>
            <person name="Li Y."/>
        </authorList>
    </citation>
    <scope>NUCLEOTIDE SEQUENCE [LARGE SCALE GENOMIC DNA]</scope>
    <source>
        <strain evidence="1 2">Y35</strain>
    </source>
</reference>
<dbReference type="AlphaFoldDB" id="A0A6I4YJS8"/>
<sequence>MTLAYDGPTGTQTLLHTNGAPYFEQQPRTITAQNVTKIRDEWIQKGTWQKTLTSPSRQECRPPRSFTASVTGSYSIKVGASGDISVVKLSGEVTGGISLTAGITYTWTACAYFQKTEIERYQRWELWAYYSDGSSKWTGGVSNTRLPSQYGDVQDKRISSWQIR</sequence>
<dbReference type="Proteomes" id="UP000430519">
    <property type="component" value="Unassembled WGS sequence"/>
</dbReference>
<accession>A0A6I4YJS8</accession>
<organism evidence="1 2">
    <name type="scientific">Deinococcus xianganensis</name>
    <dbReference type="NCBI Taxonomy" id="1507289"/>
    <lineage>
        <taxon>Bacteria</taxon>
        <taxon>Thermotogati</taxon>
        <taxon>Deinococcota</taxon>
        <taxon>Deinococci</taxon>
        <taxon>Deinococcales</taxon>
        <taxon>Deinococcaceae</taxon>
        <taxon>Deinococcus</taxon>
    </lineage>
</organism>
<dbReference type="RefSeq" id="WP_160982207.1">
    <property type="nucleotide sequence ID" value="NZ_WVHK01000127.1"/>
</dbReference>
<dbReference type="EMBL" id="WVHK01000127">
    <property type="protein sequence ID" value="MXV21752.1"/>
    <property type="molecule type" value="Genomic_DNA"/>
</dbReference>
<gene>
    <name evidence="1" type="ORF">GLX28_19205</name>
</gene>
<keyword evidence="2" id="KW-1185">Reference proteome</keyword>
<comment type="caution">
    <text evidence="1">The sequence shown here is derived from an EMBL/GenBank/DDBJ whole genome shotgun (WGS) entry which is preliminary data.</text>
</comment>
<name>A0A6I4YJS8_9DEIO</name>
<evidence type="ECO:0000313" key="2">
    <source>
        <dbReference type="Proteomes" id="UP000430519"/>
    </source>
</evidence>
<protein>
    <submittedName>
        <fullName evidence="1">Uncharacterized protein</fullName>
    </submittedName>
</protein>